<dbReference type="InterPro" id="IPR002213">
    <property type="entry name" value="UDP_glucos_trans"/>
</dbReference>
<evidence type="ECO:0000313" key="6">
    <source>
        <dbReference type="Proteomes" id="UP001501747"/>
    </source>
</evidence>
<protein>
    <submittedName>
        <fullName evidence="5">Glycosyltransferase</fullName>
    </submittedName>
</protein>
<organism evidence="5 6">
    <name type="scientific">Allokutzneria multivorans</name>
    <dbReference type="NCBI Taxonomy" id="1142134"/>
    <lineage>
        <taxon>Bacteria</taxon>
        <taxon>Bacillati</taxon>
        <taxon>Actinomycetota</taxon>
        <taxon>Actinomycetes</taxon>
        <taxon>Pseudonocardiales</taxon>
        <taxon>Pseudonocardiaceae</taxon>
        <taxon>Allokutzneria</taxon>
    </lineage>
</organism>
<evidence type="ECO:0000259" key="4">
    <source>
        <dbReference type="Pfam" id="PF06722"/>
    </source>
</evidence>
<proteinExistence type="predicted"/>
<dbReference type="EMBL" id="BAABAL010000003">
    <property type="protein sequence ID" value="GAA3988664.1"/>
    <property type="molecule type" value="Genomic_DNA"/>
</dbReference>
<dbReference type="Gene3D" id="3.40.50.2000">
    <property type="entry name" value="Glycogen Phosphorylase B"/>
    <property type="match status" value="2"/>
</dbReference>
<evidence type="ECO:0000256" key="1">
    <source>
        <dbReference type="ARBA" id="ARBA00004660"/>
    </source>
</evidence>
<dbReference type="Pfam" id="PF03033">
    <property type="entry name" value="Glyco_transf_28"/>
    <property type="match status" value="1"/>
</dbReference>
<dbReference type="PANTHER" id="PTHR48050:SF13">
    <property type="entry name" value="STEROL 3-BETA-GLUCOSYLTRANSFERASE UGT80A2"/>
    <property type="match status" value="1"/>
</dbReference>
<feature type="domain" description="Glycosyltransferase family 28 N-terminal" evidence="3">
    <location>
        <begin position="7"/>
        <end position="52"/>
    </location>
</feature>
<dbReference type="InterPro" id="IPR010610">
    <property type="entry name" value="EryCIII-like_C"/>
</dbReference>
<dbReference type="SUPFAM" id="SSF53756">
    <property type="entry name" value="UDP-Glycosyltransferase/glycogen phosphorylase"/>
    <property type="match status" value="1"/>
</dbReference>
<reference evidence="6" key="1">
    <citation type="journal article" date="2019" name="Int. J. Syst. Evol. Microbiol.">
        <title>The Global Catalogue of Microorganisms (GCM) 10K type strain sequencing project: providing services to taxonomists for standard genome sequencing and annotation.</title>
        <authorList>
            <consortium name="The Broad Institute Genomics Platform"/>
            <consortium name="The Broad Institute Genome Sequencing Center for Infectious Disease"/>
            <person name="Wu L."/>
            <person name="Ma J."/>
        </authorList>
    </citation>
    <scope>NUCLEOTIDE SEQUENCE [LARGE SCALE GENOMIC DNA]</scope>
    <source>
        <strain evidence="6">JCM 17342</strain>
    </source>
</reference>
<name>A0ABP7QXH4_9PSEU</name>
<comment type="caution">
    <text evidence="5">The sequence shown here is derived from an EMBL/GenBank/DDBJ whole genome shotgun (WGS) entry which is preliminary data.</text>
</comment>
<gene>
    <name evidence="5" type="ORF">GCM10022247_03970</name>
</gene>
<evidence type="ECO:0000259" key="3">
    <source>
        <dbReference type="Pfam" id="PF03033"/>
    </source>
</evidence>
<dbReference type="PANTHER" id="PTHR48050">
    <property type="entry name" value="STEROL 3-BETA-GLUCOSYLTRANSFERASE"/>
    <property type="match status" value="1"/>
</dbReference>
<keyword evidence="6" id="KW-1185">Reference proteome</keyword>
<dbReference type="Pfam" id="PF06722">
    <property type="entry name" value="EryCIII-like_C"/>
    <property type="match status" value="1"/>
</dbReference>
<accession>A0ABP7QXH4</accession>
<dbReference type="InterPro" id="IPR004276">
    <property type="entry name" value="GlycoTrans_28_N"/>
</dbReference>
<dbReference type="RefSeq" id="WP_344870704.1">
    <property type="nucleotide sequence ID" value="NZ_BAABAL010000003.1"/>
</dbReference>
<evidence type="ECO:0000313" key="5">
    <source>
        <dbReference type="EMBL" id="GAA3988664.1"/>
    </source>
</evidence>
<evidence type="ECO:0000256" key="2">
    <source>
        <dbReference type="ARBA" id="ARBA00023194"/>
    </source>
</evidence>
<dbReference type="Proteomes" id="UP001501747">
    <property type="component" value="Unassembled WGS sequence"/>
</dbReference>
<keyword evidence="2" id="KW-0045">Antibiotic biosynthesis</keyword>
<dbReference type="CDD" id="cd03784">
    <property type="entry name" value="GT1_Gtf-like"/>
    <property type="match status" value="1"/>
</dbReference>
<dbReference type="InterPro" id="IPR050426">
    <property type="entry name" value="Glycosyltransferase_28"/>
</dbReference>
<sequence length="438" mass="47500">MRVLVQSYGSRGDVEPYLALACALNAAGHEAVLCAPEKFGAWITGLGVEFAPSTNAQTDMLAHPVIREVIEDDGKVKGTRADRQRKRRGLKEIKAELLDVVLPTMMNDVKNAAGERVDLVVYRDLHAHYVAEWLGVPAVLTSLDGTDVPSRHYGSGLVPPGVKLPKLLNLLSHKVSDALVRSSVVTRRTSRWRAAELGLPRRRGQADMLTAPGGGPVTVLNALSPRLAPPAPDWPEWVHTTGYWTLPADPAWTPPRELERFLAEGEPPIFVGFGSITGADPREKGRVVREAVAASGVRAVLVSADGGVVLDEPTPDIIAVRTIPYGWLLQRVRAAVHAGGTGTTHVVMAAGIPQLVVPFYAEQREWARRLRHLGVAPEPIWQRDLSVDGLASAIREITRNERMASAARELGERVRAEDGTGTAVALLERVHRRAKEAA</sequence>
<comment type="pathway">
    <text evidence="1">Antibiotic biosynthesis; vancomycin biosynthesis.</text>
</comment>
<feature type="domain" description="Erythromycin biosynthesis protein CIII-like C-terminal" evidence="4">
    <location>
        <begin position="315"/>
        <end position="416"/>
    </location>
</feature>